<evidence type="ECO:0000313" key="5">
    <source>
        <dbReference type="Proteomes" id="UP000054248"/>
    </source>
</evidence>
<dbReference type="GO" id="GO:0004174">
    <property type="term" value="F:electron-transferring-flavoprotein dehydrogenase activity"/>
    <property type="evidence" value="ECO:0007669"/>
    <property type="project" value="TreeGrafter"/>
</dbReference>
<evidence type="ECO:0000256" key="3">
    <source>
        <dbReference type="ARBA" id="ARBA00023002"/>
    </source>
</evidence>
<dbReference type="GO" id="GO:0005737">
    <property type="term" value="C:cytoplasm"/>
    <property type="evidence" value="ECO:0007669"/>
    <property type="project" value="TreeGrafter"/>
</dbReference>
<dbReference type="GO" id="GO:0050660">
    <property type="term" value="F:flavin adenine dinucleotide binding"/>
    <property type="evidence" value="ECO:0007669"/>
    <property type="project" value="TreeGrafter"/>
</dbReference>
<dbReference type="STRING" id="1051891.A0A0C3QUT7"/>
<gene>
    <name evidence="4" type="ORF">M407DRAFT_17782</name>
</gene>
<keyword evidence="2" id="KW-0274">FAD</keyword>
<keyword evidence="1" id="KW-0285">Flavoprotein</keyword>
<dbReference type="Gene3D" id="3.50.50.100">
    <property type="match status" value="1"/>
</dbReference>
<dbReference type="PANTHER" id="PTHR43735">
    <property type="entry name" value="APOPTOSIS-INDUCING FACTOR 1"/>
    <property type="match status" value="1"/>
</dbReference>
<sequence length="110" mass="11914">LPTLRVPLTSGKTNVYAVGDVIDWAEQKQLAKIPGHVSVVVPNILAATRNQQPPKVYKGGMEGILLPAGPNRGIGYLPLLWGIILGDWFSAMIKSKALFVSMAQKTTRYA</sequence>
<keyword evidence="3" id="KW-0560">Oxidoreductase</keyword>
<reference evidence="4 5" key="1">
    <citation type="submission" date="2014-04" db="EMBL/GenBank/DDBJ databases">
        <authorList>
            <consortium name="DOE Joint Genome Institute"/>
            <person name="Kuo A."/>
            <person name="Girlanda M."/>
            <person name="Perotto S."/>
            <person name="Kohler A."/>
            <person name="Nagy L.G."/>
            <person name="Floudas D."/>
            <person name="Copeland A."/>
            <person name="Barry K.W."/>
            <person name="Cichocki N."/>
            <person name="Veneault-Fourrey C."/>
            <person name="LaButti K."/>
            <person name="Lindquist E.A."/>
            <person name="Lipzen A."/>
            <person name="Lundell T."/>
            <person name="Morin E."/>
            <person name="Murat C."/>
            <person name="Sun H."/>
            <person name="Tunlid A."/>
            <person name="Henrissat B."/>
            <person name="Grigoriev I.V."/>
            <person name="Hibbett D.S."/>
            <person name="Martin F."/>
            <person name="Nordberg H.P."/>
            <person name="Cantor M.N."/>
            <person name="Hua S.X."/>
        </authorList>
    </citation>
    <scope>NUCLEOTIDE SEQUENCE [LARGE SCALE GENOMIC DNA]</scope>
    <source>
        <strain evidence="4 5">MUT 4182</strain>
    </source>
</reference>
<evidence type="ECO:0008006" key="6">
    <source>
        <dbReference type="Google" id="ProtNLM"/>
    </source>
</evidence>
<evidence type="ECO:0000256" key="2">
    <source>
        <dbReference type="ARBA" id="ARBA00022827"/>
    </source>
</evidence>
<accession>A0A0C3QUT7</accession>
<protein>
    <recommendedName>
        <fullName evidence="6">FAD/NAD(P)-binding domain-containing protein</fullName>
    </recommendedName>
</protein>
<evidence type="ECO:0000313" key="4">
    <source>
        <dbReference type="EMBL" id="KIO33216.1"/>
    </source>
</evidence>
<dbReference type="OrthoDB" id="202203at2759"/>
<keyword evidence="5" id="KW-1185">Reference proteome</keyword>
<dbReference type="AlphaFoldDB" id="A0A0C3QUT7"/>
<reference evidence="5" key="2">
    <citation type="submission" date="2015-01" db="EMBL/GenBank/DDBJ databases">
        <title>Evolutionary Origins and Diversification of the Mycorrhizal Mutualists.</title>
        <authorList>
            <consortium name="DOE Joint Genome Institute"/>
            <consortium name="Mycorrhizal Genomics Consortium"/>
            <person name="Kohler A."/>
            <person name="Kuo A."/>
            <person name="Nagy L.G."/>
            <person name="Floudas D."/>
            <person name="Copeland A."/>
            <person name="Barry K.W."/>
            <person name="Cichocki N."/>
            <person name="Veneault-Fourrey C."/>
            <person name="LaButti K."/>
            <person name="Lindquist E.A."/>
            <person name="Lipzen A."/>
            <person name="Lundell T."/>
            <person name="Morin E."/>
            <person name="Murat C."/>
            <person name="Riley R."/>
            <person name="Ohm R."/>
            <person name="Sun H."/>
            <person name="Tunlid A."/>
            <person name="Henrissat B."/>
            <person name="Grigoriev I.V."/>
            <person name="Hibbett D.S."/>
            <person name="Martin F."/>
        </authorList>
    </citation>
    <scope>NUCLEOTIDE SEQUENCE [LARGE SCALE GENOMIC DNA]</scope>
    <source>
        <strain evidence="5">MUT 4182</strain>
    </source>
</reference>
<dbReference type="PANTHER" id="PTHR43735:SF3">
    <property type="entry name" value="FERROPTOSIS SUPPRESSOR PROTEIN 1"/>
    <property type="match status" value="1"/>
</dbReference>
<name>A0A0C3QUT7_9AGAM</name>
<evidence type="ECO:0000256" key="1">
    <source>
        <dbReference type="ARBA" id="ARBA00022630"/>
    </source>
</evidence>
<organism evidence="4 5">
    <name type="scientific">Tulasnella calospora MUT 4182</name>
    <dbReference type="NCBI Taxonomy" id="1051891"/>
    <lineage>
        <taxon>Eukaryota</taxon>
        <taxon>Fungi</taxon>
        <taxon>Dikarya</taxon>
        <taxon>Basidiomycota</taxon>
        <taxon>Agaricomycotina</taxon>
        <taxon>Agaricomycetes</taxon>
        <taxon>Cantharellales</taxon>
        <taxon>Tulasnellaceae</taxon>
        <taxon>Tulasnella</taxon>
    </lineage>
</organism>
<dbReference type="Proteomes" id="UP000054248">
    <property type="component" value="Unassembled WGS sequence"/>
</dbReference>
<dbReference type="HOGENOM" id="CLU_2172925_0_0_1"/>
<dbReference type="EMBL" id="KN822949">
    <property type="protein sequence ID" value="KIO33216.1"/>
    <property type="molecule type" value="Genomic_DNA"/>
</dbReference>
<proteinExistence type="predicted"/>
<feature type="non-terminal residue" evidence="4">
    <location>
        <position position="1"/>
    </location>
</feature>